<dbReference type="KEGG" id="teu:TEU_10525"/>
<accession>A0A097QW87</accession>
<dbReference type="Pfam" id="PF10117">
    <property type="entry name" value="McrBC"/>
    <property type="match status" value="1"/>
</dbReference>
<gene>
    <name evidence="1" type="ORF">TEU_10525</name>
</gene>
<evidence type="ECO:0000313" key="2">
    <source>
        <dbReference type="Proteomes" id="UP000029980"/>
    </source>
</evidence>
<dbReference type="InterPro" id="IPR019292">
    <property type="entry name" value="McrC"/>
</dbReference>
<dbReference type="RefSeq" id="WP_050003698.1">
    <property type="nucleotide sequence ID" value="NZ_CP008887.1"/>
</dbReference>
<sequence>MTQDVVVRFYEFGKIPMSRLRGMGVNLSYPELSHFVEVINSVHGGEHTVFSLEYSPRDREHYLRAHGSVGFAYYVTNGKKITFQVLPKPFRTDPDDRRSVQFFLQLLNLVRGMRVGAGELRALSEEYSRTGDIDELFKSMYVLLLAKALSEGPYIEYGEVEENSGVLRGRLLMNRMARKPPWKLEVPVRYSVMMEDNPLNRVLKRALEIVVTTSKWKSTRKLGGMLMGAFVEVGPLRYGDSSRVAFNHLSERFRNVFNLAEAIISGFVGIGTRNRVLPGIFVSMDRLFEGLVYHTIRAVLGGEAEVRAQESLPHLIKNAREYEEKRRAMFMMGNPLPDVVVKCKKGRFIVESKYRSLSVYLHNQGRSVRKLVRKSSELYQAYAYAKLVGGGVILIYPRLEGRYNHWIPDLFEAGERDVLRFFDGTKLAVLGYELSRVGKDVRIEHGAVAVSDEIREGLKDFLLNFCGDL</sequence>
<dbReference type="OrthoDB" id="91413at2157"/>
<dbReference type="AlphaFoldDB" id="A0A097QW87"/>
<organism evidence="1 2">
    <name type="scientific">Thermococcus eurythermalis</name>
    <dbReference type="NCBI Taxonomy" id="1505907"/>
    <lineage>
        <taxon>Archaea</taxon>
        <taxon>Methanobacteriati</taxon>
        <taxon>Methanobacteriota</taxon>
        <taxon>Thermococci</taxon>
        <taxon>Thermococcales</taxon>
        <taxon>Thermococcaceae</taxon>
        <taxon>Thermococcus</taxon>
    </lineage>
</organism>
<dbReference type="STRING" id="1505907.TEU_10525"/>
<keyword evidence="2" id="KW-1185">Reference proteome</keyword>
<dbReference type="PANTHER" id="PTHR38733:SF1">
    <property type="entry name" value="TYPE IV METHYL-DIRECTED RESTRICTION ENZYME ECOKMCRBC"/>
    <property type="match status" value="1"/>
</dbReference>
<dbReference type="Proteomes" id="UP000029980">
    <property type="component" value="Chromosome"/>
</dbReference>
<dbReference type="HOGENOM" id="CLU_590032_0_0_2"/>
<dbReference type="EMBL" id="CP008887">
    <property type="protein sequence ID" value="AIU70733.1"/>
    <property type="molecule type" value="Genomic_DNA"/>
</dbReference>
<evidence type="ECO:0000313" key="1">
    <source>
        <dbReference type="EMBL" id="AIU70733.1"/>
    </source>
</evidence>
<name>A0A097QW87_9EURY</name>
<dbReference type="GeneID" id="25153866"/>
<reference evidence="1 2" key="1">
    <citation type="journal article" date="2015" name="Int. J. Syst. Evol. Microbiol.">
        <title>Thermococcus eurythermalis sp. nov., a conditional piezophilic hyperthermophilic archaeon with a wide temperature range isolated from an oil-immersed chimney in the Guaymas Basin.</title>
        <authorList>
            <person name="Zhao W."/>
            <person name="Zeng X."/>
            <person name="Xiao X."/>
        </authorList>
    </citation>
    <scope>NUCLEOTIDE SEQUENCE [LARGE SCALE GENOMIC DNA]</scope>
    <source>
        <strain evidence="1 2">A501</strain>
    </source>
</reference>
<protein>
    <recommendedName>
        <fullName evidence="3">Restriction endonuclease</fullName>
    </recommendedName>
</protein>
<proteinExistence type="predicted"/>
<evidence type="ECO:0008006" key="3">
    <source>
        <dbReference type="Google" id="ProtNLM"/>
    </source>
</evidence>
<dbReference type="PANTHER" id="PTHR38733">
    <property type="entry name" value="PROTEIN MCRC"/>
    <property type="match status" value="1"/>
</dbReference>